<dbReference type="Proteomes" id="UP001501153">
    <property type="component" value="Unassembled WGS sequence"/>
</dbReference>
<accession>A0ABP8ICB8</accession>
<comment type="caution">
    <text evidence="1">The sequence shown here is derived from an EMBL/GenBank/DDBJ whole genome shotgun (WGS) entry which is preliminary data.</text>
</comment>
<reference evidence="2" key="1">
    <citation type="journal article" date="2019" name="Int. J. Syst. Evol. Microbiol.">
        <title>The Global Catalogue of Microorganisms (GCM) 10K type strain sequencing project: providing services to taxonomists for standard genome sequencing and annotation.</title>
        <authorList>
            <consortium name="The Broad Institute Genomics Platform"/>
            <consortium name="The Broad Institute Genome Sequencing Center for Infectious Disease"/>
            <person name="Wu L."/>
            <person name="Ma J."/>
        </authorList>
    </citation>
    <scope>NUCLEOTIDE SEQUENCE [LARGE SCALE GENOMIC DNA]</scope>
    <source>
        <strain evidence="2">JCM 17923</strain>
    </source>
</reference>
<organism evidence="1 2">
    <name type="scientific">Hymenobacter saemangeumensis</name>
    <dbReference type="NCBI Taxonomy" id="1084522"/>
    <lineage>
        <taxon>Bacteria</taxon>
        <taxon>Pseudomonadati</taxon>
        <taxon>Bacteroidota</taxon>
        <taxon>Cytophagia</taxon>
        <taxon>Cytophagales</taxon>
        <taxon>Hymenobacteraceae</taxon>
        <taxon>Hymenobacter</taxon>
    </lineage>
</organism>
<protein>
    <submittedName>
        <fullName evidence="1">Uncharacterized protein</fullName>
    </submittedName>
</protein>
<evidence type="ECO:0000313" key="2">
    <source>
        <dbReference type="Proteomes" id="UP001501153"/>
    </source>
</evidence>
<evidence type="ECO:0000313" key="1">
    <source>
        <dbReference type="EMBL" id="GAA4355643.1"/>
    </source>
</evidence>
<sequence>MSKDSRVLLPLNTDKVVWGEPTQGLQALGVVKGQQKGLQVLVELLRGLVVVALDGSLFNSCGSDV</sequence>
<gene>
    <name evidence="1" type="ORF">GCM10023185_18670</name>
</gene>
<keyword evidence="2" id="KW-1185">Reference proteome</keyword>
<proteinExistence type="predicted"/>
<name>A0ABP8ICB8_9BACT</name>
<dbReference type="EMBL" id="BAABGZ010000018">
    <property type="protein sequence ID" value="GAA4355643.1"/>
    <property type="molecule type" value="Genomic_DNA"/>
</dbReference>